<dbReference type="InterPro" id="IPR036322">
    <property type="entry name" value="WD40_repeat_dom_sf"/>
</dbReference>
<dbReference type="PROSITE" id="PS00678">
    <property type="entry name" value="WD_REPEATS_1"/>
    <property type="match status" value="1"/>
</dbReference>
<dbReference type="SMART" id="SM00320">
    <property type="entry name" value="WD40"/>
    <property type="match status" value="2"/>
</dbReference>
<evidence type="ECO:0000256" key="1">
    <source>
        <dbReference type="ARBA" id="ARBA00022574"/>
    </source>
</evidence>
<dbReference type="PANTHER" id="PTHR22847:SF637">
    <property type="entry name" value="WD REPEAT DOMAIN 5B"/>
    <property type="match status" value="1"/>
</dbReference>
<proteinExistence type="predicted"/>
<organism evidence="4 5">
    <name type="scientific">Aerosakkonema funiforme FACHB-1375</name>
    <dbReference type="NCBI Taxonomy" id="2949571"/>
    <lineage>
        <taxon>Bacteria</taxon>
        <taxon>Bacillati</taxon>
        <taxon>Cyanobacteriota</taxon>
        <taxon>Cyanophyceae</taxon>
        <taxon>Oscillatoriophycideae</taxon>
        <taxon>Aerosakkonematales</taxon>
        <taxon>Aerosakkonemataceae</taxon>
        <taxon>Aerosakkonema</taxon>
    </lineage>
</organism>
<keyword evidence="5" id="KW-1185">Reference proteome</keyword>
<feature type="repeat" description="WD" evidence="3">
    <location>
        <begin position="1"/>
        <end position="38"/>
    </location>
</feature>
<dbReference type="AlphaFoldDB" id="A0A926VG83"/>
<evidence type="ECO:0000256" key="2">
    <source>
        <dbReference type="ARBA" id="ARBA00022737"/>
    </source>
</evidence>
<dbReference type="EMBL" id="JACJPW010000049">
    <property type="protein sequence ID" value="MBD2183169.1"/>
    <property type="molecule type" value="Genomic_DNA"/>
</dbReference>
<sequence>MKSVDSIAISPDGQTLASGSRDTTIKVWNLSTKKEIHTLTGHLEYVNFVAISPDGKIKIWQQMHPINYAESSSN</sequence>
<dbReference type="InterPro" id="IPR001680">
    <property type="entry name" value="WD40_rpt"/>
</dbReference>
<dbReference type="PANTHER" id="PTHR22847">
    <property type="entry name" value="WD40 REPEAT PROTEIN"/>
    <property type="match status" value="1"/>
</dbReference>
<dbReference type="RefSeq" id="WP_190466942.1">
    <property type="nucleotide sequence ID" value="NZ_JACJPW010000049.1"/>
</dbReference>
<dbReference type="Pfam" id="PF00400">
    <property type="entry name" value="WD40"/>
    <property type="match status" value="2"/>
</dbReference>
<reference evidence="4" key="1">
    <citation type="journal article" date="2015" name="ISME J.">
        <title>Draft Genome Sequence of Streptomyces incarnatus NRRL8089, which Produces the Nucleoside Antibiotic Sinefungin.</title>
        <authorList>
            <person name="Oshima K."/>
            <person name="Hattori M."/>
            <person name="Shimizu H."/>
            <person name="Fukuda K."/>
            <person name="Nemoto M."/>
            <person name="Inagaki K."/>
            <person name="Tamura T."/>
        </authorList>
    </citation>
    <scope>NUCLEOTIDE SEQUENCE</scope>
    <source>
        <strain evidence="4">FACHB-1375</strain>
    </source>
</reference>
<evidence type="ECO:0000256" key="3">
    <source>
        <dbReference type="PROSITE-ProRule" id="PRU00221"/>
    </source>
</evidence>
<name>A0A926VG83_9CYAN</name>
<keyword evidence="2" id="KW-0677">Repeat</keyword>
<dbReference type="SUPFAM" id="SSF50978">
    <property type="entry name" value="WD40 repeat-like"/>
    <property type="match status" value="1"/>
</dbReference>
<accession>A0A926VG83</accession>
<dbReference type="PROSITE" id="PS50294">
    <property type="entry name" value="WD_REPEATS_REGION"/>
    <property type="match status" value="1"/>
</dbReference>
<dbReference type="Proteomes" id="UP000641646">
    <property type="component" value="Unassembled WGS sequence"/>
</dbReference>
<dbReference type="InterPro" id="IPR019775">
    <property type="entry name" value="WD40_repeat_CS"/>
</dbReference>
<protein>
    <submittedName>
        <fullName evidence="4">Uncharacterized protein</fullName>
    </submittedName>
</protein>
<reference evidence="4" key="2">
    <citation type="submission" date="2020-08" db="EMBL/GenBank/DDBJ databases">
        <authorList>
            <person name="Chen M."/>
            <person name="Teng W."/>
            <person name="Zhao L."/>
            <person name="Hu C."/>
            <person name="Zhou Y."/>
            <person name="Han B."/>
            <person name="Song L."/>
            <person name="Shu W."/>
        </authorList>
    </citation>
    <scope>NUCLEOTIDE SEQUENCE</scope>
    <source>
        <strain evidence="4">FACHB-1375</strain>
    </source>
</reference>
<comment type="caution">
    <text evidence="4">The sequence shown here is derived from an EMBL/GenBank/DDBJ whole genome shotgun (WGS) entry which is preliminary data.</text>
</comment>
<evidence type="ECO:0000313" key="4">
    <source>
        <dbReference type="EMBL" id="MBD2183169.1"/>
    </source>
</evidence>
<dbReference type="PROSITE" id="PS50082">
    <property type="entry name" value="WD_REPEATS_2"/>
    <property type="match status" value="1"/>
</dbReference>
<keyword evidence="1 3" id="KW-0853">WD repeat</keyword>
<gene>
    <name evidence="4" type="ORF">H6G03_19225</name>
</gene>
<evidence type="ECO:0000313" key="5">
    <source>
        <dbReference type="Proteomes" id="UP000641646"/>
    </source>
</evidence>
<dbReference type="InterPro" id="IPR015943">
    <property type="entry name" value="WD40/YVTN_repeat-like_dom_sf"/>
</dbReference>
<dbReference type="Gene3D" id="2.130.10.10">
    <property type="entry name" value="YVTN repeat-like/Quinoprotein amine dehydrogenase"/>
    <property type="match status" value="1"/>
</dbReference>